<dbReference type="Proteomes" id="UP000767291">
    <property type="component" value="Unassembled WGS sequence"/>
</dbReference>
<dbReference type="Gene3D" id="3.40.50.1110">
    <property type="entry name" value="SGNH hydrolase"/>
    <property type="match status" value="1"/>
</dbReference>
<dbReference type="PANTHER" id="PTHR30383:SF5">
    <property type="entry name" value="SGNH HYDROLASE-TYPE ESTERASE DOMAIN-CONTAINING PROTEIN"/>
    <property type="match status" value="1"/>
</dbReference>
<accession>A0ABS4EB49</accession>
<dbReference type="InterPro" id="IPR051532">
    <property type="entry name" value="Ester_Hydrolysis_Enzymes"/>
</dbReference>
<evidence type="ECO:0000313" key="3">
    <source>
        <dbReference type="Proteomes" id="UP000767291"/>
    </source>
</evidence>
<proteinExistence type="predicted"/>
<keyword evidence="3" id="KW-1185">Reference proteome</keyword>
<evidence type="ECO:0000259" key="1">
    <source>
        <dbReference type="Pfam" id="PF13472"/>
    </source>
</evidence>
<evidence type="ECO:0000313" key="2">
    <source>
        <dbReference type="EMBL" id="MBP1855165.1"/>
    </source>
</evidence>
<protein>
    <submittedName>
        <fullName evidence="2">Lysophospholipase L1-like esterase</fullName>
    </submittedName>
</protein>
<dbReference type="RefSeq" id="WP_209456624.1">
    <property type="nucleotide sequence ID" value="NZ_BAAACS010000002.1"/>
</dbReference>
<dbReference type="Pfam" id="PF13472">
    <property type="entry name" value="Lipase_GDSL_2"/>
    <property type="match status" value="1"/>
</dbReference>
<dbReference type="SUPFAM" id="SSF52266">
    <property type="entry name" value="SGNH hydrolase"/>
    <property type="match status" value="1"/>
</dbReference>
<reference evidence="2 3" key="1">
    <citation type="submission" date="2021-03" db="EMBL/GenBank/DDBJ databases">
        <title>Genomic Encyclopedia of Type Strains, Phase IV (KMG-IV): sequencing the most valuable type-strain genomes for metagenomic binning, comparative biology and taxonomic classification.</title>
        <authorList>
            <person name="Goeker M."/>
        </authorList>
    </citation>
    <scope>NUCLEOTIDE SEQUENCE [LARGE SCALE GENOMIC DNA]</scope>
    <source>
        <strain evidence="2 3">DSM 1289</strain>
    </source>
</reference>
<gene>
    <name evidence="2" type="ORF">J2Z43_001558</name>
</gene>
<dbReference type="EMBL" id="JAGGJX010000002">
    <property type="protein sequence ID" value="MBP1855165.1"/>
    <property type="molecule type" value="Genomic_DNA"/>
</dbReference>
<sequence>MKIVCLGDSLTYGYGVKRSESWCRKLEEKLNATILNKGINGDTTSGMLARFERDVLAEKPDVLLFIGGTNDIFLSENTDIAKNNIAAIVQQSLSVGILPIIGCPTPIHEELVEGKWKLYMENTNIVETLKQYHEWLNLYSNTYDVKLIDFYTEFYSDNIIQDKLKYYLDGIHLTGEGNSLIADIIYKKLREFDIL</sequence>
<dbReference type="InterPro" id="IPR036514">
    <property type="entry name" value="SGNH_hydro_sf"/>
</dbReference>
<name>A0ABS4EB49_9FIRM</name>
<feature type="domain" description="SGNH hydrolase-type esterase" evidence="1">
    <location>
        <begin position="5"/>
        <end position="178"/>
    </location>
</feature>
<comment type="caution">
    <text evidence="2">The sequence shown here is derived from an EMBL/GenBank/DDBJ whole genome shotgun (WGS) entry which is preliminary data.</text>
</comment>
<dbReference type="PANTHER" id="PTHR30383">
    <property type="entry name" value="THIOESTERASE 1/PROTEASE 1/LYSOPHOSPHOLIPASE L1"/>
    <property type="match status" value="1"/>
</dbReference>
<dbReference type="InterPro" id="IPR013830">
    <property type="entry name" value="SGNH_hydro"/>
</dbReference>
<organism evidence="2 3">
    <name type="scientific">Metaclostridioides mangenotii</name>
    <dbReference type="NCBI Taxonomy" id="1540"/>
    <lineage>
        <taxon>Bacteria</taxon>
        <taxon>Bacillati</taxon>
        <taxon>Bacillota</taxon>
        <taxon>Clostridia</taxon>
        <taxon>Peptostreptococcales</taxon>
        <taxon>Peptostreptococcaceae</taxon>
        <taxon>Metaclostridioides</taxon>
    </lineage>
</organism>